<proteinExistence type="predicted"/>
<evidence type="ECO:0000313" key="3">
    <source>
        <dbReference type="EMBL" id="PVI06666.1"/>
    </source>
</evidence>
<gene>
    <name evidence="3" type="ORF">DM02DRAFT_404095</name>
</gene>
<dbReference type="GO" id="GO:0035091">
    <property type="term" value="F:phosphatidylinositol binding"/>
    <property type="evidence" value="ECO:0007669"/>
    <property type="project" value="TreeGrafter"/>
</dbReference>
<dbReference type="InterPro" id="IPR051702">
    <property type="entry name" value="SH3_domain_YSC84-like"/>
</dbReference>
<dbReference type="Pfam" id="PF04366">
    <property type="entry name" value="Ysc84"/>
    <property type="match status" value="1"/>
</dbReference>
<dbReference type="InterPro" id="IPR007461">
    <property type="entry name" value="Ysc84_actin-binding"/>
</dbReference>
<keyword evidence="4" id="KW-1185">Reference proteome</keyword>
<dbReference type="PANTHER" id="PTHR15629">
    <property type="entry name" value="SH3YL1 PROTEIN"/>
    <property type="match status" value="1"/>
</dbReference>
<sequence>MAFWSRTKTTSKQSFDVVYGWVDKLGKPVNRMSNKLGSEAFWPTTLDKESDKAARILRSFCKDGFYQDEDRPSTDGPNAKSKQRVLKRIPPEVIKNAKGLAIFTTMRTGLWVSGAGGSGVLIGRTSDGTWSPPSGIMLHTAGLGFLVGVDIYDCVIVINTQEALDAFSTIRCTLGGEMSAVAGPIGVGGIVESEVHKRQAPLFTYLKSRGFYAGVQIDGTIVIERSDANEEFYKERISVKDILAGKVRHPPYETKRLMETVKAAQGDTTVDEALITNEPSPGDYEVEQTEDKLFGVPDKEDPDPYGVLALENAGLEIREAGTQKRPTSEQFEFHPSPTSPVYTTFRKSMDHSSYDGRTNSRRSSWRTSTISSVLETKASSMS</sequence>
<feature type="domain" description="Ysc84 actin-binding" evidence="2">
    <location>
        <begin position="139"/>
        <end position="264"/>
    </location>
</feature>
<evidence type="ECO:0000256" key="1">
    <source>
        <dbReference type="SAM" id="MobiDB-lite"/>
    </source>
</evidence>
<evidence type="ECO:0000259" key="2">
    <source>
        <dbReference type="Pfam" id="PF04366"/>
    </source>
</evidence>
<accession>A0A2V1E8G3</accession>
<dbReference type="AlphaFoldDB" id="A0A2V1E8G3"/>
<reference evidence="3 4" key="1">
    <citation type="journal article" date="2018" name="Sci. Rep.">
        <title>Comparative genomics provides insights into the lifestyle and reveals functional heterogeneity of dark septate endophytic fungi.</title>
        <authorList>
            <person name="Knapp D.G."/>
            <person name="Nemeth J.B."/>
            <person name="Barry K."/>
            <person name="Hainaut M."/>
            <person name="Henrissat B."/>
            <person name="Johnson J."/>
            <person name="Kuo A."/>
            <person name="Lim J.H.P."/>
            <person name="Lipzen A."/>
            <person name="Nolan M."/>
            <person name="Ohm R.A."/>
            <person name="Tamas L."/>
            <person name="Grigoriev I.V."/>
            <person name="Spatafora J.W."/>
            <person name="Nagy L.G."/>
            <person name="Kovacs G.M."/>
        </authorList>
    </citation>
    <scope>NUCLEOTIDE SEQUENCE [LARGE SCALE GENOMIC DNA]</scope>
    <source>
        <strain evidence="3 4">DSE2036</strain>
    </source>
</reference>
<dbReference type="EMBL" id="KZ805307">
    <property type="protein sequence ID" value="PVI06666.1"/>
    <property type="molecule type" value="Genomic_DNA"/>
</dbReference>
<dbReference type="Proteomes" id="UP000244855">
    <property type="component" value="Unassembled WGS sequence"/>
</dbReference>
<feature type="compositionally biased region" description="Polar residues" evidence="1">
    <location>
        <begin position="373"/>
        <end position="382"/>
    </location>
</feature>
<dbReference type="OrthoDB" id="443981at2759"/>
<organism evidence="3 4">
    <name type="scientific">Periconia macrospinosa</name>
    <dbReference type="NCBI Taxonomy" id="97972"/>
    <lineage>
        <taxon>Eukaryota</taxon>
        <taxon>Fungi</taxon>
        <taxon>Dikarya</taxon>
        <taxon>Ascomycota</taxon>
        <taxon>Pezizomycotina</taxon>
        <taxon>Dothideomycetes</taxon>
        <taxon>Pleosporomycetidae</taxon>
        <taxon>Pleosporales</taxon>
        <taxon>Massarineae</taxon>
        <taxon>Periconiaceae</taxon>
        <taxon>Periconia</taxon>
    </lineage>
</organism>
<dbReference type="STRING" id="97972.A0A2V1E8G3"/>
<dbReference type="CDD" id="cd11524">
    <property type="entry name" value="SYLF"/>
    <property type="match status" value="1"/>
</dbReference>
<protein>
    <submittedName>
        <fullName evidence="3">DUF500-domain-containing protein</fullName>
    </submittedName>
</protein>
<feature type="region of interest" description="Disordered" evidence="1">
    <location>
        <begin position="321"/>
        <end position="382"/>
    </location>
</feature>
<dbReference type="PANTHER" id="PTHR15629:SF8">
    <property type="entry name" value="DUF500 DOMAIN PROTEIN (AFU_ORTHOLOGUE AFUA_5G07310)"/>
    <property type="match status" value="1"/>
</dbReference>
<evidence type="ECO:0000313" key="4">
    <source>
        <dbReference type="Proteomes" id="UP000244855"/>
    </source>
</evidence>
<name>A0A2V1E8G3_9PLEO</name>